<dbReference type="InterPro" id="IPR005135">
    <property type="entry name" value="Endo/exonuclease/phosphatase"/>
</dbReference>
<feature type="domain" description="Endonuclease/exonuclease/phosphatase" evidence="2">
    <location>
        <begin position="126"/>
        <end position="306"/>
    </location>
</feature>
<gene>
    <name evidence="3" type="ordered locus">ambt_11320</name>
</gene>
<dbReference type="EMBL" id="CP002339">
    <property type="protein sequence ID" value="AEF03785.1"/>
    <property type="molecule type" value="Genomic_DNA"/>
</dbReference>
<feature type="transmembrane region" description="Helical" evidence="1">
    <location>
        <begin position="37"/>
        <end position="57"/>
    </location>
</feature>
<reference evidence="3 4" key="1">
    <citation type="journal article" date="2011" name="J. Bacteriol.">
        <title>Complete genome sequence of the polycyclic aromatic hydrocarbon-degrading bacterium Alteromonas sp. strain SN2.</title>
        <authorList>
            <person name="Jin H.M."/>
            <person name="Jeong H."/>
            <person name="Moon E.J."/>
            <person name="Math R.K."/>
            <person name="Lee K."/>
            <person name="Kim H.J."/>
            <person name="Jeon C.O."/>
            <person name="Oh T.K."/>
            <person name="Kim J.F."/>
        </authorList>
    </citation>
    <scope>NUCLEOTIDE SEQUENCE [LARGE SCALE GENOMIC DNA]</scope>
    <source>
        <strain evidence="4">JCM 17741 / KACC 18427 / KCTC 11700BP / SN2</strain>
    </source>
</reference>
<keyword evidence="1" id="KW-0812">Transmembrane</keyword>
<dbReference type="Pfam" id="PF03372">
    <property type="entry name" value="Exo_endo_phos"/>
    <property type="match status" value="1"/>
</dbReference>
<proteinExistence type="predicted"/>
<dbReference type="OrthoDB" id="9793162at2"/>
<dbReference type="Gene3D" id="3.60.10.10">
    <property type="entry name" value="Endonuclease/exonuclease/phosphatase"/>
    <property type="match status" value="1"/>
</dbReference>
<protein>
    <recommendedName>
        <fullName evidence="2">Endonuclease/exonuclease/phosphatase domain-containing protein</fullName>
    </recommendedName>
</protein>
<dbReference type="HOGENOM" id="CLU_870564_0_0_6"/>
<dbReference type="eggNOG" id="COG3021">
    <property type="taxonomic scope" value="Bacteria"/>
</dbReference>
<sequence>MITVIRILLFLVLALLAVWSFFGIFNDGVVLFKFLNFMGQIIPLVALAALLLLIWVYNGSKLKWIGAILAVPPIVIPLIIPNLNTYKGAELFGDQNTISKFSFITFSKMTHNRNYSEIAKLIDCQKYDIIQVQEIPDLSVFLQANPKVSVNCNFLVNTKYENLVTFSKYPLSQQLISNQEVVNVHLNFNNHVSLINVRGAKAITRANDRQMNGVKRIIKAAEKLEGPVIVAGDFNATHFNSAILLMKKHFFNATIDSYFTSRHSSWPGEGRRLGLLGPWIQIDYIFFKGLESNNTFVHSESYGSDHYPIETTFSIRIKN</sequence>
<name>F5ZD23_ALTNA</name>
<dbReference type="Proteomes" id="UP000000683">
    <property type="component" value="Chromosome"/>
</dbReference>
<evidence type="ECO:0000259" key="2">
    <source>
        <dbReference type="Pfam" id="PF03372"/>
    </source>
</evidence>
<feature type="transmembrane region" description="Helical" evidence="1">
    <location>
        <begin position="7"/>
        <end position="25"/>
    </location>
</feature>
<accession>F5ZD23</accession>
<dbReference type="AlphaFoldDB" id="F5ZD23"/>
<evidence type="ECO:0000313" key="3">
    <source>
        <dbReference type="EMBL" id="AEF03785.1"/>
    </source>
</evidence>
<keyword evidence="1" id="KW-1133">Transmembrane helix</keyword>
<evidence type="ECO:0000313" key="4">
    <source>
        <dbReference type="Proteomes" id="UP000000683"/>
    </source>
</evidence>
<dbReference type="InterPro" id="IPR036691">
    <property type="entry name" value="Endo/exonu/phosph_ase_sf"/>
</dbReference>
<keyword evidence="1" id="KW-0472">Membrane</keyword>
<dbReference type="RefSeq" id="WP_013784716.1">
    <property type="nucleotide sequence ID" value="NC_015554.1"/>
</dbReference>
<evidence type="ECO:0000256" key="1">
    <source>
        <dbReference type="SAM" id="Phobius"/>
    </source>
</evidence>
<dbReference type="GO" id="GO:0003824">
    <property type="term" value="F:catalytic activity"/>
    <property type="evidence" value="ECO:0007669"/>
    <property type="project" value="InterPro"/>
</dbReference>
<dbReference type="SUPFAM" id="SSF56219">
    <property type="entry name" value="DNase I-like"/>
    <property type="match status" value="1"/>
</dbReference>
<organism evidence="3 4">
    <name type="scientific">Alteromonas naphthalenivorans</name>
    <dbReference type="NCBI Taxonomy" id="715451"/>
    <lineage>
        <taxon>Bacteria</taxon>
        <taxon>Pseudomonadati</taxon>
        <taxon>Pseudomonadota</taxon>
        <taxon>Gammaproteobacteria</taxon>
        <taxon>Alteromonadales</taxon>
        <taxon>Alteromonadaceae</taxon>
        <taxon>Alteromonas/Salinimonas group</taxon>
        <taxon>Alteromonas</taxon>
    </lineage>
</organism>
<keyword evidence="4" id="KW-1185">Reference proteome</keyword>
<feature type="transmembrane region" description="Helical" evidence="1">
    <location>
        <begin position="64"/>
        <end position="83"/>
    </location>
</feature>
<dbReference type="KEGG" id="alt:ambt_11320"/>